<dbReference type="EMBL" id="JAINDJ010000006">
    <property type="protein sequence ID" value="KAG9443430.1"/>
    <property type="molecule type" value="Genomic_DNA"/>
</dbReference>
<feature type="region of interest" description="Disordered" evidence="1">
    <location>
        <begin position="238"/>
        <end position="262"/>
    </location>
</feature>
<dbReference type="SUPFAM" id="SSF51182">
    <property type="entry name" value="RmlC-like cupins"/>
    <property type="match status" value="1"/>
</dbReference>
<dbReference type="InterPro" id="IPR014710">
    <property type="entry name" value="RmlC-like_jellyroll"/>
</dbReference>
<dbReference type="Pfam" id="PF00190">
    <property type="entry name" value="Cupin_1"/>
    <property type="match status" value="2"/>
</dbReference>
<dbReference type="InterPro" id="IPR011051">
    <property type="entry name" value="RmlC_Cupin_sf"/>
</dbReference>
<sequence>MAIPKRYALLLLLLFCSLAVSTAQRKERWEEEEEEEGERRYGGGQERMFMLEKPMQVVKGEGGEFTVFRGFKRRETATPMHIGFITMEPSTLFIPQYMDADLIFFVRRGEMRIGWIYKDDFVEKHLKIGDVYRIPAGSAFYIVNIGRGQRLQLICSIDTTHKKGIFQSFYIGGGSKPPSVIAGFGTRTLTTAFNVTEEVLTEILEGPKAGAFVPVTRPDLLRGWVELMNRKHNEMRDEEINGSWDDEEDKEEVLSVREEEKEEEEQSSALWSWRKLLNTVLGEDKKKKKKKSSPSSAVKAPDAFNIYERDPDFRNNYGWSVAVSHRDYSPLRRSDVGVYLVNLTAGSMMAPHFNPTATEYGVVLRGTGTIQVVFPNGTSAMDAEVREGEVFWIPRYYPFCQIASRSGPMEFFGFSTSSRPNSPQFLAGRSSILNSMGRDEMATALDIDAKRYDRFRGSQREEIILPELLMPPEETTTGFIAERV</sequence>
<evidence type="ECO:0000259" key="3">
    <source>
        <dbReference type="SMART" id="SM00835"/>
    </source>
</evidence>
<evidence type="ECO:0000313" key="4">
    <source>
        <dbReference type="EMBL" id="KAG9443430.1"/>
    </source>
</evidence>
<dbReference type="Gene3D" id="2.60.120.10">
    <property type="entry name" value="Jelly Rolls"/>
    <property type="match status" value="2"/>
</dbReference>
<feature type="chain" id="PRO_5043775967" description="Cupin type-1 domain-containing protein" evidence="2">
    <location>
        <begin position="24"/>
        <end position="484"/>
    </location>
</feature>
<protein>
    <recommendedName>
        <fullName evidence="3">Cupin type-1 domain-containing protein</fullName>
    </recommendedName>
</protein>
<dbReference type="SMART" id="SM00835">
    <property type="entry name" value="Cupin_1"/>
    <property type="match status" value="2"/>
</dbReference>
<evidence type="ECO:0000256" key="2">
    <source>
        <dbReference type="SAM" id="SignalP"/>
    </source>
</evidence>
<feature type="signal peptide" evidence="2">
    <location>
        <begin position="1"/>
        <end position="23"/>
    </location>
</feature>
<feature type="domain" description="Cupin type-1" evidence="3">
    <location>
        <begin position="304"/>
        <end position="453"/>
    </location>
</feature>
<dbReference type="InterPro" id="IPR006045">
    <property type="entry name" value="Cupin_1"/>
</dbReference>
<reference evidence="4 5" key="1">
    <citation type="submission" date="2021-07" db="EMBL/GenBank/DDBJ databases">
        <title>The Aristolochia fimbriata genome: insights into angiosperm evolution, floral development and chemical biosynthesis.</title>
        <authorList>
            <person name="Jiao Y."/>
        </authorList>
    </citation>
    <scope>NUCLEOTIDE SEQUENCE [LARGE SCALE GENOMIC DNA]</scope>
    <source>
        <strain evidence="4">IBCAS-2021</strain>
        <tissue evidence="4">Leaf</tissue>
    </source>
</reference>
<accession>A0AAV7E3D0</accession>
<organism evidence="4 5">
    <name type="scientific">Aristolochia fimbriata</name>
    <name type="common">White veined hardy Dutchman's pipe vine</name>
    <dbReference type="NCBI Taxonomy" id="158543"/>
    <lineage>
        <taxon>Eukaryota</taxon>
        <taxon>Viridiplantae</taxon>
        <taxon>Streptophyta</taxon>
        <taxon>Embryophyta</taxon>
        <taxon>Tracheophyta</taxon>
        <taxon>Spermatophyta</taxon>
        <taxon>Magnoliopsida</taxon>
        <taxon>Magnoliidae</taxon>
        <taxon>Piperales</taxon>
        <taxon>Aristolochiaceae</taxon>
        <taxon>Aristolochia</taxon>
    </lineage>
</organism>
<dbReference type="PANTHER" id="PTHR31189">
    <property type="entry name" value="OS03G0336100 PROTEIN-RELATED"/>
    <property type="match status" value="1"/>
</dbReference>
<evidence type="ECO:0000313" key="5">
    <source>
        <dbReference type="Proteomes" id="UP000825729"/>
    </source>
</evidence>
<dbReference type="CDD" id="cd02245">
    <property type="entry name" value="cupin_7S_vicilin-like_C"/>
    <property type="match status" value="1"/>
</dbReference>
<keyword evidence="5" id="KW-1185">Reference proteome</keyword>
<dbReference type="PANTHER" id="PTHR31189:SF2">
    <property type="entry name" value="RMLC-LIKE CUPINS SUPERFAMILY PROTEIN"/>
    <property type="match status" value="1"/>
</dbReference>
<dbReference type="Proteomes" id="UP000825729">
    <property type="component" value="Unassembled WGS sequence"/>
</dbReference>
<evidence type="ECO:0000256" key="1">
    <source>
        <dbReference type="SAM" id="MobiDB-lite"/>
    </source>
</evidence>
<dbReference type="AlphaFoldDB" id="A0AAV7E3D0"/>
<gene>
    <name evidence="4" type="ORF">H6P81_014770</name>
</gene>
<name>A0AAV7E3D0_ARIFI</name>
<keyword evidence="2" id="KW-0732">Signal</keyword>
<feature type="domain" description="Cupin type-1" evidence="3">
    <location>
        <begin position="49"/>
        <end position="201"/>
    </location>
</feature>
<comment type="caution">
    <text evidence="4">The sequence shown here is derived from an EMBL/GenBank/DDBJ whole genome shotgun (WGS) entry which is preliminary data.</text>
</comment>
<dbReference type="InterPro" id="IPR050253">
    <property type="entry name" value="Seed_Storage-Functional"/>
</dbReference>
<proteinExistence type="predicted"/>
<dbReference type="CDD" id="cd02244">
    <property type="entry name" value="cupin_7S_vicilin-like_N"/>
    <property type="match status" value="1"/>
</dbReference>